<feature type="region of interest" description="Disordered" evidence="1">
    <location>
        <begin position="1"/>
        <end position="31"/>
    </location>
</feature>
<proteinExistence type="predicted"/>
<keyword evidence="3" id="KW-1185">Reference proteome</keyword>
<evidence type="ECO:0000256" key="1">
    <source>
        <dbReference type="SAM" id="MobiDB-lite"/>
    </source>
</evidence>
<feature type="compositionally biased region" description="Basic and acidic residues" evidence="1">
    <location>
        <begin position="1"/>
        <end position="24"/>
    </location>
</feature>
<evidence type="ECO:0000313" key="2">
    <source>
        <dbReference type="EMBL" id="KAG5479910.1"/>
    </source>
</evidence>
<dbReference type="Proteomes" id="UP000674143">
    <property type="component" value="Unassembled WGS sequence"/>
</dbReference>
<comment type="caution">
    <text evidence="2">The sequence shown here is derived from an EMBL/GenBank/DDBJ whole genome shotgun (WGS) entry which is preliminary data.</text>
</comment>
<feature type="region of interest" description="Disordered" evidence="1">
    <location>
        <begin position="78"/>
        <end position="107"/>
    </location>
</feature>
<accession>A0A836H985</accession>
<dbReference type="AlphaFoldDB" id="A0A836H985"/>
<dbReference type="RefSeq" id="XP_067063621.1">
    <property type="nucleotide sequence ID" value="XM_067207848.1"/>
</dbReference>
<sequence length="172" mass="20046">MSTSKEAVDQSRKFGFKETREQYQQRKKQERHLKWMEKLSKEDLGKLHTELESLNRARFLAPQQNERKRLVHRMIRDLEATNNKEPEKEAPLTVSTPSTTDSDSDDDLFLAKGAVTSDEHRRLFVPRSILRKQEEKKPVEKTAQQLADEAEENLLAALHEDDDVDSFLDSLQ</sequence>
<organism evidence="2 3">
    <name type="scientific">Leishmania orientalis</name>
    <dbReference type="NCBI Taxonomy" id="2249476"/>
    <lineage>
        <taxon>Eukaryota</taxon>
        <taxon>Discoba</taxon>
        <taxon>Euglenozoa</taxon>
        <taxon>Kinetoplastea</taxon>
        <taxon>Metakinetoplastina</taxon>
        <taxon>Trypanosomatida</taxon>
        <taxon>Trypanosomatidae</taxon>
        <taxon>Leishmaniinae</taxon>
        <taxon>Leishmania</taxon>
    </lineage>
</organism>
<evidence type="ECO:0000313" key="3">
    <source>
        <dbReference type="Proteomes" id="UP000674143"/>
    </source>
</evidence>
<dbReference type="KEGG" id="loi:92361782"/>
<reference evidence="3" key="2">
    <citation type="journal article" date="2021" name="Sci. Data">
        <title>Chromosome-scale genome sequencing, assembly and annotation of six genomes from subfamily Leishmaniinae.</title>
        <authorList>
            <person name="Almutairi H."/>
            <person name="Urbaniak M.D."/>
            <person name="Bates M.D."/>
            <person name="Jariyapan N."/>
            <person name="Kwakye-Nuako G."/>
            <person name="Thomaz Soccol V."/>
            <person name="Al-Salem W.S."/>
            <person name="Dillon R.J."/>
            <person name="Bates P.A."/>
            <person name="Gatherer D."/>
        </authorList>
    </citation>
    <scope>NUCLEOTIDE SEQUENCE [LARGE SCALE GENOMIC DNA]</scope>
</reference>
<dbReference type="GeneID" id="92361782"/>
<reference evidence="3" key="1">
    <citation type="journal article" date="2021" name="Microbiol. Resour. Announc.">
        <title>LGAAP: Leishmaniinae Genome Assembly and Annotation Pipeline.</title>
        <authorList>
            <person name="Almutairi H."/>
            <person name="Urbaniak M.D."/>
            <person name="Bates M.D."/>
            <person name="Jariyapan N."/>
            <person name="Kwakye-Nuako G."/>
            <person name="Thomaz-Soccol V."/>
            <person name="Al-Salem W.S."/>
            <person name="Dillon R.J."/>
            <person name="Bates P.A."/>
            <person name="Gatherer D."/>
        </authorList>
    </citation>
    <scope>NUCLEOTIDE SEQUENCE [LARGE SCALE GENOMIC DNA]</scope>
</reference>
<dbReference type="EMBL" id="JAFHLR010000021">
    <property type="protein sequence ID" value="KAG5479910.1"/>
    <property type="molecule type" value="Genomic_DNA"/>
</dbReference>
<gene>
    <name evidence="2" type="ORF">LSCM4_05918</name>
</gene>
<name>A0A836H985_9TRYP</name>
<protein>
    <submittedName>
        <fullName evidence="2">Uncharacterized protein</fullName>
    </submittedName>
</protein>
<feature type="compositionally biased region" description="Basic and acidic residues" evidence="1">
    <location>
        <begin position="78"/>
        <end position="90"/>
    </location>
</feature>